<dbReference type="AlphaFoldDB" id="A0A518EN48"/>
<keyword evidence="2" id="KW-1003">Cell membrane</keyword>
<evidence type="ECO:0000256" key="5">
    <source>
        <dbReference type="ARBA" id="ARBA00022989"/>
    </source>
</evidence>
<feature type="transmembrane region" description="Helical" evidence="7">
    <location>
        <begin position="329"/>
        <end position="360"/>
    </location>
</feature>
<feature type="transmembrane region" description="Helical" evidence="7">
    <location>
        <begin position="229"/>
        <end position="250"/>
    </location>
</feature>
<evidence type="ECO:0000313" key="9">
    <source>
        <dbReference type="EMBL" id="QDV05516.1"/>
    </source>
</evidence>
<dbReference type="Proteomes" id="UP000320390">
    <property type="component" value="Chromosome"/>
</dbReference>
<dbReference type="Pfam" id="PF06808">
    <property type="entry name" value="DctM"/>
    <property type="match status" value="1"/>
</dbReference>
<evidence type="ECO:0000256" key="7">
    <source>
        <dbReference type="SAM" id="Phobius"/>
    </source>
</evidence>
<evidence type="ECO:0000256" key="3">
    <source>
        <dbReference type="ARBA" id="ARBA00022519"/>
    </source>
</evidence>
<evidence type="ECO:0000256" key="1">
    <source>
        <dbReference type="ARBA" id="ARBA00004429"/>
    </source>
</evidence>
<feature type="transmembrane region" description="Helical" evidence="7">
    <location>
        <begin position="287"/>
        <end position="308"/>
    </location>
</feature>
<keyword evidence="6 7" id="KW-0472">Membrane</keyword>
<dbReference type="InterPro" id="IPR004681">
    <property type="entry name" value="TRAP_DctM"/>
</dbReference>
<feature type="transmembrane region" description="Helical" evidence="7">
    <location>
        <begin position="103"/>
        <end position="133"/>
    </location>
</feature>
<evidence type="ECO:0000256" key="2">
    <source>
        <dbReference type="ARBA" id="ARBA00022475"/>
    </source>
</evidence>
<sequence>MPADWIGPAMFGTVMVLIFLGFPVAFTLGGAALLFGFLGIQLGYFNWAYLTSFPERLEGIMENQVLLAVPFFILMGTVLQRSRLAEDLLHTIGMLFGPRRGGLALAVVFVGALLAAATGVVGASVVAMGMISLPVMLRYGYSPSLATGTICAAGTLGQLIPPSIVLIVLGNQLGVSAGKLFRGALIPGLMLAGLYAVYVAFTAWRRPECAPALPAAERDISGPALAKRVFGVLIPPLALILIVLGSIFAGIATPTKAGALGAAGALLLALLRRRLSFESLRDSVEETAKLTTMVVFLLVGSTLFALVFRGVYGDDWIRDMLTGLPGGKIGLLVVANLVVFGLGFFIDFFEIAFIVLPLIVPAAQDLGITGDAMIWFGVMIAMNLQTSFLTPPFGFALFYLRSVTPDEVPTSTIYRGVIPFIAIQAVGLVLVIVFPELVTTLL</sequence>
<keyword evidence="10" id="KW-1185">Reference proteome</keyword>
<dbReference type="GO" id="GO:0022857">
    <property type="term" value="F:transmembrane transporter activity"/>
    <property type="evidence" value="ECO:0007669"/>
    <property type="project" value="TreeGrafter"/>
</dbReference>
<dbReference type="NCBIfam" id="TIGR00786">
    <property type="entry name" value="dctM"/>
    <property type="match status" value="1"/>
</dbReference>
<gene>
    <name evidence="9" type="primary">siaT</name>
    <name evidence="9" type="ORF">Poly30_10140</name>
</gene>
<evidence type="ECO:0000313" key="10">
    <source>
        <dbReference type="Proteomes" id="UP000320390"/>
    </source>
</evidence>
<dbReference type="GO" id="GO:0005886">
    <property type="term" value="C:plasma membrane"/>
    <property type="evidence" value="ECO:0007669"/>
    <property type="project" value="UniProtKB-SubCell"/>
</dbReference>
<dbReference type="PANTHER" id="PTHR33362:SF7">
    <property type="entry name" value="SLL1103 PROTEIN"/>
    <property type="match status" value="1"/>
</dbReference>
<keyword evidence="3" id="KW-0997">Cell inner membrane</keyword>
<organism evidence="9 10">
    <name type="scientific">Saltatorellus ferox</name>
    <dbReference type="NCBI Taxonomy" id="2528018"/>
    <lineage>
        <taxon>Bacteria</taxon>
        <taxon>Pseudomonadati</taxon>
        <taxon>Planctomycetota</taxon>
        <taxon>Planctomycetia</taxon>
        <taxon>Planctomycetia incertae sedis</taxon>
        <taxon>Saltatorellus</taxon>
    </lineage>
</organism>
<keyword evidence="5 7" id="KW-1133">Transmembrane helix</keyword>
<feature type="transmembrane region" description="Helical" evidence="7">
    <location>
        <begin position="257"/>
        <end position="275"/>
    </location>
</feature>
<name>A0A518EN48_9BACT</name>
<reference evidence="9 10" key="1">
    <citation type="submission" date="2019-02" db="EMBL/GenBank/DDBJ databases">
        <title>Deep-cultivation of Planctomycetes and their phenomic and genomic characterization uncovers novel biology.</title>
        <authorList>
            <person name="Wiegand S."/>
            <person name="Jogler M."/>
            <person name="Boedeker C."/>
            <person name="Pinto D."/>
            <person name="Vollmers J."/>
            <person name="Rivas-Marin E."/>
            <person name="Kohn T."/>
            <person name="Peeters S.H."/>
            <person name="Heuer A."/>
            <person name="Rast P."/>
            <person name="Oberbeckmann S."/>
            <person name="Bunk B."/>
            <person name="Jeske O."/>
            <person name="Meyerdierks A."/>
            <person name="Storesund J.E."/>
            <person name="Kallscheuer N."/>
            <person name="Luecker S."/>
            <person name="Lage O.M."/>
            <person name="Pohl T."/>
            <person name="Merkel B.J."/>
            <person name="Hornburger P."/>
            <person name="Mueller R.-W."/>
            <person name="Bruemmer F."/>
            <person name="Labrenz M."/>
            <person name="Spormann A.M."/>
            <person name="Op den Camp H."/>
            <person name="Overmann J."/>
            <person name="Amann R."/>
            <person name="Jetten M.S.M."/>
            <person name="Mascher T."/>
            <person name="Medema M.H."/>
            <person name="Devos D.P."/>
            <person name="Kaster A.-K."/>
            <person name="Ovreas L."/>
            <person name="Rohde M."/>
            <person name="Galperin M.Y."/>
            <person name="Jogler C."/>
        </authorList>
    </citation>
    <scope>NUCLEOTIDE SEQUENCE [LARGE SCALE GENOMIC DNA]</scope>
    <source>
        <strain evidence="9 10">Poly30</strain>
    </source>
</reference>
<evidence type="ECO:0000259" key="8">
    <source>
        <dbReference type="Pfam" id="PF06808"/>
    </source>
</evidence>
<feature type="transmembrane region" description="Helical" evidence="7">
    <location>
        <begin position="372"/>
        <end position="400"/>
    </location>
</feature>
<dbReference type="OrthoDB" id="9785600at2"/>
<evidence type="ECO:0000256" key="6">
    <source>
        <dbReference type="ARBA" id="ARBA00023136"/>
    </source>
</evidence>
<protein>
    <submittedName>
        <fullName evidence="9">Sialic acid TRAP transporter permease protein SiaT</fullName>
    </submittedName>
</protein>
<keyword evidence="4 7" id="KW-0812">Transmembrane</keyword>
<feature type="transmembrane region" description="Helical" evidence="7">
    <location>
        <begin position="12"/>
        <end position="45"/>
    </location>
</feature>
<dbReference type="RefSeq" id="WP_145194916.1">
    <property type="nucleotide sequence ID" value="NZ_CP036434.1"/>
</dbReference>
<proteinExistence type="predicted"/>
<dbReference type="PANTHER" id="PTHR33362">
    <property type="entry name" value="SIALIC ACID TRAP TRANSPORTER PERMEASE PROTEIN SIAT-RELATED"/>
    <property type="match status" value="1"/>
</dbReference>
<dbReference type="InterPro" id="IPR010656">
    <property type="entry name" value="DctM"/>
</dbReference>
<feature type="transmembrane region" description="Helical" evidence="7">
    <location>
        <begin position="145"/>
        <end position="168"/>
    </location>
</feature>
<dbReference type="PIRSF" id="PIRSF006066">
    <property type="entry name" value="HI0050"/>
    <property type="match status" value="1"/>
</dbReference>
<feature type="transmembrane region" description="Helical" evidence="7">
    <location>
        <begin position="412"/>
        <end position="434"/>
    </location>
</feature>
<feature type="transmembrane region" description="Helical" evidence="7">
    <location>
        <begin position="180"/>
        <end position="201"/>
    </location>
</feature>
<evidence type="ECO:0000256" key="4">
    <source>
        <dbReference type="ARBA" id="ARBA00022692"/>
    </source>
</evidence>
<feature type="domain" description="TRAP C4-dicarboxylate transport system permease DctM subunit" evidence="8">
    <location>
        <begin position="11"/>
        <end position="437"/>
    </location>
</feature>
<comment type="subcellular location">
    <subcellularLocation>
        <location evidence="1">Cell inner membrane</location>
        <topology evidence="1">Multi-pass membrane protein</topology>
    </subcellularLocation>
</comment>
<dbReference type="EMBL" id="CP036434">
    <property type="protein sequence ID" value="QDV05516.1"/>
    <property type="molecule type" value="Genomic_DNA"/>
</dbReference>
<accession>A0A518EN48</accession>